<evidence type="ECO:0000313" key="3">
    <source>
        <dbReference type="Proteomes" id="UP000186308"/>
    </source>
</evidence>
<evidence type="ECO:0000256" key="1">
    <source>
        <dbReference type="SAM" id="MobiDB-lite"/>
    </source>
</evidence>
<accession>A0A8G2CL76</accession>
<reference evidence="2 3" key="1">
    <citation type="submission" date="2017-01" db="EMBL/GenBank/DDBJ databases">
        <authorList>
            <person name="Varghese N."/>
            <person name="Submissions S."/>
        </authorList>
    </citation>
    <scope>NUCLEOTIDE SEQUENCE [LARGE SCALE GENOMIC DNA]</scope>
    <source>
        <strain evidence="2 3">ATCC 35905</strain>
    </source>
</reference>
<dbReference type="EMBL" id="FTNE01000012">
    <property type="protein sequence ID" value="SIQ95004.1"/>
    <property type="molecule type" value="Genomic_DNA"/>
</dbReference>
<evidence type="ECO:0000313" key="2">
    <source>
        <dbReference type="EMBL" id="SIQ95004.1"/>
    </source>
</evidence>
<gene>
    <name evidence="2" type="ORF">SAMN05421828_11264</name>
</gene>
<proteinExistence type="predicted"/>
<protein>
    <submittedName>
        <fullName evidence="2">Uncharacterized protein</fullName>
    </submittedName>
</protein>
<dbReference type="AlphaFoldDB" id="A0A8G2CL76"/>
<feature type="region of interest" description="Disordered" evidence="1">
    <location>
        <begin position="316"/>
        <end position="339"/>
    </location>
</feature>
<keyword evidence="3" id="KW-1185">Reference proteome</keyword>
<organism evidence="2 3">
    <name type="scientific">Acidiphilium rubrum</name>
    <dbReference type="NCBI Taxonomy" id="526"/>
    <lineage>
        <taxon>Bacteria</taxon>
        <taxon>Pseudomonadati</taxon>
        <taxon>Pseudomonadota</taxon>
        <taxon>Alphaproteobacteria</taxon>
        <taxon>Acetobacterales</taxon>
        <taxon>Acidocellaceae</taxon>
        <taxon>Acidiphilium</taxon>
    </lineage>
</organism>
<dbReference type="Proteomes" id="UP000186308">
    <property type="component" value="Unassembled WGS sequence"/>
</dbReference>
<sequence>MIVPRDGAGVRYARFGGAAGRRLAKSLALGLRGAPRRVLAMRVLAARVMPWRAGAGAAFGRIARSSPGVTVRLATGRPDDAVHVGGAGFGMRRAESFRGSVVGRVRRSEWSFERLRTGRAGPGVPIWAGGLRGLPPGLIRRAEVAAKLMKTVPRNLAGGASPIGAAGGADRFVWIIPRRIDDRLSGRCAAAGVRKIRTVRRMLASRQPMSRYDVAPESGGVVVRAMAPVARDRGGRLGDQGFDGRRPAAVDPTVRVDEHRRRVVTHQGVVDRRLDRQPVGPVETRGHFGERLTGAAIVPEDMARMVRDLFADEARRPPSGVTGFDGALSPIFPGRKPGF</sequence>
<name>A0A8G2CL76_ACIRU</name>
<comment type="caution">
    <text evidence="2">The sequence shown here is derived from an EMBL/GenBank/DDBJ whole genome shotgun (WGS) entry which is preliminary data.</text>
</comment>